<evidence type="ECO:0000313" key="2">
    <source>
        <dbReference type="Proteomes" id="UP000198924"/>
    </source>
</evidence>
<dbReference type="AlphaFoldDB" id="A0A1I3Z362"/>
<name>A0A1I3Z362_9GAMM</name>
<sequence length="42" mass="4642">MPEELWHDVPFLGAVQGKYPVISNVLIIPDNLVIPANAEIQT</sequence>
<dbReference type="Proteomes" id="UP000198924">
    <property type="component" value="Unassembled WGS sequence"/>
</dbReference>
<gene>
    <name evidence="1" type="ORF">SAMN04488079_109114</name>
</gene>
<evidence type="ECO:0000313" key="1">
    <source>
        <dbReference type="EMBL" id="SFK38467.1"/>
    </source>
</evidence>
<protein>
    <submittedName>
        <fullName evidence="1">Uncharacterized protein</fullName>
    </submittedName>
</protein>
<dbReference type="STRING" id="45496.SAMN04488079_109114"/>
<keyword evidence="2" id="KW-1185">Reference proteome</keyword>
<organism evidence="1 2">
    <name type="scientific">Methylophaga sulfidovorans</name>
    <dbReference type="NCBI Taxonomy" id="45496"/>
    <lineage>
        <taxon>Bacteria</taxon>
        <taxon>Pseudomonadati</taxon>
        <taxon>Pseudomonadota</taxon>
        <taxon>Gammaproteobacteria</taxon>
        <taxon>Thiotrichales</taxon>
        <taxon>Piscirickettsiaceae</taxon>
        <taxon>Methylophaga</taxon>
    </lineage>
</organism>
<reference evidence="2" key="1">
    <citation type="submission" date="2016-10" db="EMBL/GenBank/DDBJ databases">
        <authorList>
            <person name="Varghese N."/>
            <person name="Submissions S."/>
        </authorList>
    </citation>
    <scope>NUCLEOTIDE SEQUENCE [LARGE SCALE GENOMIC DNA]</scope>
    <source>
        <strain evidence="2">DSM 11578</strain>
    </source>
</reference>
<dbReference type="RefSeq" id="WP_281248287.1">
    <property type="nucleotide sequence ID" value="NZ_FOSH01000009.1"/>
</dbReference>
<accession>A0A1I3Z362</accession>
<proteinExistence type="predicted"/>
<dbReference type="EMBL" id="FOSH01000009">
    <property type="protein sequence ID" value="SFK38467.1"/>
    <property type="molecule type" value="Genomic_DNA"/>
</dbReference>